<dbReference type="InterPro" id="IPR036188">
    <property type="entry name" value="FAD/NAD-bd_sf"/>
</dbReference>
<dbReference type="AlphaFoldDB" id="A0AA88H1H2"/>
<keyword evidence="3" id="KW-1185">Reference proteome</keyword>
<feature type="region of interest" description="Disordered" evidence="1">
    <location>
        <begin position="1"/>
        <end position="31"/>
    </location>
</feature>
<protein>
    <submittedName>
        <fullName evidence="2">Uncharacterized protein</fullName>
    </submittedName>
</protein>
<feature type="compositionally biased region" description="Polar residues" evidence="1">
    <location>
        <begin position="1"/>
        <end position="17"/>
    </location>
</feature>
<proteinExistence type="predicted"/>
<organism evidence="2 3">
    <name type="scientific">Naegleria lovaniensis</name>
    <name type="common">Amoeba</name>
    <dbReference type="NCBI Taxonomy" id="51637"/>
    <lineage>
        <taxon>Eukaryota</taxon>
        <taxon>Discoba</taxon>
        <taxon>Heterolobosea</taxon>
        <taxon>Tetramitia</taxon>
        <taxon>Eutetramitia</taxon>
        <taxon>Vahlkampfiidae</taxon>
        <taxon>Naegleria</taxon>
    </lineage>
</organism>
<dbReference type="SUPFAM" id="SSF51905">
    <property type="entry name" value="FAD/NAD(P)-binding domain"/>
    <property type="match status" value="1"/>
</dbReference>
<dbReference type="EMBL" id="PYSW02000007">
    <property type="protein sequence ID" value="KAG2389494.1"/>
    <property type="molecule type" value="Genomic_DNA"/>
</dbReference>
<accession>A0AA88H1H2</accession>
<reference evidence="2 3" key="1">
    <citation type="journal article" date="2018" name="BMC Genomics">
        <title>The genome of Naegleria lovaniensis, the basis for a comparative approach to unravel pathogenicity factors of the human pathogenic amoeba N. fowleri.</title>
        <authorList>
            <person name="Liechti N."/>
            <person name="Schurch N."/>
            <person name="Bruggmann R."/>
            <person name="Wittwer M."/>
        </authorList>
    </citation>
    <scope>NUCLEOTIDE SEQUENCE [LARGE SCALE GENOMIC DNA]</scope>
    <source>
        <strain evidence="2 3">ATCC 30569</strain>
    </source>
</reference>
<dbReference type="RefSeq" id="XP_044553486.1">
    <property type="nucleotide sequence ID" value="XM_044689999.1"/>
</dbReference>
<evidence type="ECO:0000313" key="3">
    <source>
        <dbReference type="Proteomes" id="UP000816034"/>
    </source>
</evidence>
<gene>
    <name evidence="2" type="ORF">C9374_014054</name>
</gene>
<dbReference type="Gene3D" id="3.50.50.60">
    <property type="entry name" value="FAD/NAD(P)-binding domain"/>
    <property type="match status" value="1"/>
</dbReference>
<sequence>MPVVSHTTTSTDISSNRYFGEDEDESISENYDMSSLPQPLSTGHHHYHHQHAARSASMITNYQTASSSIFQDNLSNSTSEDHPHHHGNTFKILISGGGFAGLVSAYYLLNHTNQFTTNYHGNLPIEITIVEKASMYRQVGAVITLEGEQVLRTLKEMNIEEELNSIEIPRTKQHFFTQNGRHVRSFDESSVMAAHPTLKRTKNLSDIRQVKNEYESIKKFIR</sequence>
<dbReference type="Gene3D" id="3.30.9.30">
    <property type="match status" value="1"/>
</dbReference>
<dbReference type="Proteomes" id="UP000816034">
    <property type="component" value="Unassembled WGS sequence"/>
</dbReference>
<name>A0AA88H1H2_NAELO</name>
<dbReference type="GeneID" id="68106507"/>
<evidence type="ECO:0000313" key="2">
    <source>
        <dbReference type="EMBL" id="KAG2389494.1"/>
    </source>
</evidence>
<evidence type="ECO:0000256" key="1">
    <source>
        <dbReference type="SAM" id="MobiDB-lite"/>
    </source>
</evidence>
<comment type="caution">
    <text evidence="2">The sequence shown here is derived from an EMBL/GenBank/DDBJ whole genome shotgun (WGS) entry which is preliminary data.</text>
</comment>